<comment type="similarity">
    <text evidence="1 9 10">Belongs to the peptidase S8 family.</text>
</comment>
<gene>
    <name evidence="15" type="ORF">FPOA_09521</name>
</gene>
<feature type="chain" id="PRO_5008602698" description="Peptidase S8/S53 domain-containing protein" evidence="11">
    <location>
        <begin position="18"/>
        <end position="883"/>
    </location>
</feature>
<dbReference type="OMA" id="DCADFFA"/>
<keyword evidence="3" id="KW-0964">Secreted</keyword>
<dbReference type="InterPro" id="IPR010435">
    <property type="entry name" value="C5a/SBT2-like_Fn3"/>
</dbReference>
<dbReference type="Pfam" id="PF06280">
    <property type="entry name" value="fn3_5"/>
    <property type="match status" value="1"/>
</dbReference>
<evidence type="ECO:0008006" key="17">
    <source>
        <dbReference type="Google" id="ProtNLM"/>
    </source>
</evidence>
<dbReference type="PROSITE" id="PS00136">
    <property type="entry name" value="SUBTILASE_ASP"/>
    <property type="match status" value="1"/>
</dbReference>
<dbReference type="Proteomes" id="UP000091967">
    <property type="component" value="Unassembled WGS sequence"/>
</dbReference>
<evidence type="ECO:0000256" key="2">
    <source>
        <dbReference type="ARBA" id="ARBA00022512"/>
    </source>
</evidence>
<evidence type="ECO:0000256" key="7">
    <source>
        <dbReference type="ARBA" id="ARBA00022825"/>
    </source>
</evidence>
<keyword evidence="16" id="KW-1185">Reference proteome</keyword>
<feature type="domain" description="Peptidase S8/S53" evidence="12">
    <location>
        <begin position="156"/>
        <end position="571"/>
    </location>
</feature>
<dbReference type="Pfam" id="PF00082">
    <property type="entry name" value="Peptidase_S8"/>
    <property type="match status" value="1"/>
</dbReference>
<evidence type="ECO:0000256" key="1">
    <source>
        <dbReference type="ARBA" id="ARBA00011073"/>
    </source>
</evidence>
<proteinExistence type="inferred from homology"/>
<feature type="domain" description="C5a peptidase/Subtilisin-like protease SBT2-like Fn3-like" evidence="14">
    <location>
        <begin position="615"/>
        <end position="727"/>
    </location>
</feature>
<evidence type="ECO:0000256" key="10">
    <source>
        <dbReference type="RuleBase" id="RU003355"/>
    </source>
</evidence>
<dbReference type="InterPro" id="IPR050131">
    <property type="entry name" value="Peptidase_S8_subtilisin-like"/>
</dbReference>
<dbReference type="CDD" id="cd02124">
    <property type="entry name" value="PA_PoS1_like"/>
    <property type="match status" value="1"/>
</dbReference>
<dbReference type="Gene3D" id="3.40.50.200">
    <property type="entry name" value="Peptidase S8/S53 domain"/>
    <property type="match status" value="1"/>
</dbReference>
<accession>A0A1B8ABE6</accession>
<dbReference type="CDD" id="cd07489">
    <property type="entry name" value="Peptidases_S8_5"/>
    <property type="match status" value="1"/>
</dbReference>
<sequence>MVRLSVVAALFAAVANAVDLDKVAVNKGYGRLPGAYIFEFEEDHDCADFFAKASTAGKTRIKYNYKLFKGASIQLNDIDNAEDISAQMALMPGIKKKWPVQMFSLPKPEVHWTGTPGMEYTAVKKRGFEERDLSNTTYTPHVMTQIDKLRDEGVTGKGLKVALVDSGIDYKHPALGGCFGPKCLVSFGTDLVGDDYDGFTQAKPDDDPMDCAGHGTHVAGILAAQKNSMGFTGAAPGVKLGSYRAFGCNGEAGNDILIAAFNQAFEDGADIISASIGGPSGWSEEPWAVAVSRIVEQGVPCVLAAGNTGSAGLFYASTAANGKKVSAVGSFDNTKSLSLLNASSYAVDGGSEHEFGHLAGKPSAWKDVKLPLWALNYDTGVHDDGCDEFPKNTPDLSKYIVLLRRGSCTFNAKAANAVKAGAKYVMFYSNKEELSPFDVSSVKGVKAASIVSPEQGKEWIEALKSKKKIVLNMSDGSNGDVILEQNPNNATGGAVSAFSSWGPTWEMDVKPQFGAPGGKILSTYPREMGSYAVLSGTSMASPLVAGIVALIAEVRGTRDPALIENLLSANANPQLFNDGKAFYDFLAPVPQQGGGLLQAYDAAHAKVLLSPSSLSFNDTDNFPDSLNFTLKNTGKKQIDLQISHVPAVTMFTLVKNTIYPDDFPNDFATEQASIKFSESKVTIDAGESIVIEVLATPPKGLNETRLPVWSGYVAINGTDGTSLSLPYQGLSGSLHGSKVLGPQDTWIANSTDPNRFPMPANTTWSLPKPGTANNQTDTLPGLTWFLALGSAKLHAEIIPVTTEKPSGATKARVIGEPVDFPMLWNAMGANSQAFTGELSDGTFAPAGQYVVRYKALRIFGDEKKKEDWDEAYSPVFGIEYKNI</sequence>
<evidence type="ECO:0000259" key="14">
    <source>
        <dbReference type="Pfam" id="PF06280"/>
    </source>
</evidence>
<dbReference type="PROSITE" id="PS00137">
    <property type="entry name" value="SUBTILASE_HIS"/>
    <property type="match status" value="1"/>
</dbReference>
<keyword evidence="4 9" id="KW-0645">Protease</keyword>
<keyword evidence="6 9" id="KW-0378">Hydrolase</keyword>
<dbReference type="GO" id="GO:0006508">
    <property type="term" value="P:proteolysis"/>
    <property type="evidence" value="ECO:0007669"/>
    <property type="project" value="UniProtKB-KW"/>
</dbReference>
<dbReference type="Gene3D" id="3.50.30.30">
    <property type="match status" value="1"/>
</dbReference>
<evidence type="ECO:0000256" key="9">
    <source>
        <dbReference type="PROSITE-ProRule" id="PRU01240"/>
    </source>
</evidence>
<evidence type="ECO:0000259" key="12">
    <source>
        <dbReference type="Pfam" id="PF00082"/>
    </source>
</evidence>
<reference evidence="15 16" key="1">
    <citation type="submission" date="2016-06" db="EMBL/GenBank/DDBJ databases">
        <title>Living apart together: crosstalk between the core and supernumerary genomes in a fungal plant pathogen.</title>
        <authorList>
            <person name="Vanheule A."/>
            <person name="Audenaert K."/>
            <person name="Warris S."/>
            <person name="Van De Geest H."/>
            <person name="Schijlen E."/>
            <person name="Hofte M."/>
            <person name="De Saeger S."/>
            <person name="Haesaert G."/>
            <person name="Waalwijk C."/>
            <person name="Van Der Lee T."/>
        </authorList>
    </citation>
    <scope>NUCLEOTIDE SEQUENCE [LARGE SCALE GENOMIC DNA]</scope>
    <source>
        <strain evidence="15 16">2516</strain>
    </source>
</reference>
<dbReference type="AlphaFoldDB" id="A0A1B8ABE6"/>
<name>A0A1B8ABE6_FUSPO</name>
<evidence type="ECO:0000256" key="3">
    <source>
        <dbReference type="ARBA" id="ARBA00022525"/>
    </source>
</evidence>
<dbReference type="PROSITE" id="PS51892">
    <property type="entry name" value="SUBTILASE"/>
    <property type="match status" value="1"/>
</dbReference>
<evidence type="ECO:0000256" key="5">
    <source>
        <dbReference type="ARBA" id="ARBA00022729"/>
    </source>
</evidence>
<dbReference type="InterPro" id="IPR003137">
    <property type="entry name" value="PA_domain"/>
</dbReference>
<dbReference type="PROSITE" id="PS00138">
    <property type="entry name" value="SUBTILASE_SER"/>
    <property type="match status" value="1"/>
</dbReference>
<feature type="domain" description="PA" evidence="13">
    <location>
        <begin position="382"/>
        <end position="440"/>
    </location>
</feature>
<protein>
    <recommendedName>
        <fullName evidence="17">Peptidase S8/S53 domain-containing protein</fullName>
    </recommendedName>
</protein>
<organism evidence="15 16">
    <name type="scientific">Fusarium poae</name>
    <dbReference type="NCBI Taxonomy" id="36050"/>
    <lineage>
        <taxon>Eukaryota</taxon>
        <taxon>Fungi</taxon>
        <taxon>Dikarya</taxon>
        <taxon>Ascomycota</taxon>
        <taxon>Pezizomycotina</taxon>
        <taxon>Sordariomycetes</taxon>
        <taxon>Hypocreomycetidae</taxon>
        <taxon>Hypocreales</taxon>
        <taxon>Nectriaceae</taxon>
        <taxon>Fusarium</taxon>
    </lineage>
</organism>
<keyword evidence="2" id="KW-0134">Cell wall</keyword>
<dbReference type="SUPFAM" id="SSF52025">
    <property type="entry name" value="PA domain"/>
    <property type="match status" value="1"/>
</dbReference>
<dbReference type="InterPro" id="IPR022398">
    <property type="entry name" value="Peptidase_S8_His-AS"/>
</dbReference>
<dbReference type="InterPro" id="IPR015500">
    <property type="entry name" value="Peptidase_S8_subtilisin-rel"/>
</dbReference>
<dbReference type="PANTHER" id="PTHR43806">
    <property type="entry name" value="PEPTIDASE S8"/>
    <property type="match status" value="1"/>
</dbReference>
<evidence type="ECO:0000256" key="11">
    <source>
        <dbReference type="SAM" id="SignalP"/>
    </source>
</evidence>
<dbReference type="GO" id="GO:0016020">
    <property type="term" value="C:membrane"/>
    <property type="evidence" value="ECO:0007669"/>
    <property type="project" value="InterPro"/>
</dbReference>
<dbReference type="InterPro" id="IPR046450">
    <property type="entry name" value="PA_dom_sf"/>
</dbReference>
<evidence type="ECO:0000256" key="4">
    <source>
        <dbReference type="ARBA" id="ARBA00022670"/>
    </source>
</evidence>
<feature type="active site" description="Charge relay system" evidence="8 9">
    <location>
        <position position="538"/>
    </location>
</feature>
<dbReference type="PRINTS" id="PR00723">
    <property type="entry name" value="SUBTILISIN"/>
</dbReference>
<keyword evidence="7 9" id="KW-0720">Serine protease</keyword>
<dbReference type="InterPro" id="IPR034187">
    <property type="entry name" value="Peptidases_S8_5"/>
</dbReference>
<dbReference type="PANTHER" id="PTHR43806:SF66">
    <property type="entry name" value="SERIN ENDOPEPTIDASE"/>
    <property type="match status" value="1"/>
</dbReference>
<dbReference type="InterPro" id="IPR036852">
    <property type="entry name" value="Peptidase_S8/S53_dom_sf"/>
</dbReference>
<feature type="signal peptide" evidence="11">
    <location>
        <begin position="1"/>
        <end position="17"/>
    </location>
</feature>
<dbReference type="STRING" id="36050.A0A1B8ABE6"/>
<evidence type="ECO:0000313" key="16">
    <source>
        <dbReference type="Proteomes" id="UP000091967"/>
    </source>
</evidence>
<dbReference type="GO" id="GO:0004252">
    <property type="term" value="F:serine-type endopeptidase activity"/>
    <property type="evidence" value="ECO:0007669"/>
    <property type="project" value="UniProtKB-UniRule"/>
</dbReference>
<evidence type="ECO:0000313" key="15">
    <source>
        <dbReference type="EMBL" id="OBS17789.1"/>
    </source>
</evidence>
<comment type="caution">
    <text evidence="15">The sequence shown here is derived from an EMBL/GenBank/DDBJ whole genome shotgun (WGS) entry which is preliminary data.</text>
</comment>
<evidence type="ECO:0000259" key="13">
    <source>
        <dbReference type="Pfam" id="PF02225"/>
    </source>
</evidence>
<evidence type="ECO:0000256" key="8">
    <source>
        <dbReference type="PIRSR" id="PIRSR615500-1"/>
    </source>
</evidence>
<feature type="active site" description="Charge relay system" evidence="8 9">
    <location>
        <position position="165"/>
    </location>
</feature>
<feature type="active site" description="Charge relay system" evidence="8 9">
    <location>
        <position position="214"/>
    </location>
</feature>
<dbReference type="Pfam" id="PF02225">
    <property type="entry name" value="PA"/>
    <property type="match status" value="1"/>
</dbReference>
<dbReference type="InterPro" id="IPR023827">
    <property type="entry name" value="Peptidase_S8_Asp-AS"/>
</dbReference>
<dbReference type="EMBL" id="LYXU01000004">
    <property type="protein sequence ID" value="OBS17789.1"/>
    <property type="molecule type" value="Genomic_DNA"/>
</dbReference>
<dbReference type="SUPFAM" id="SSF52743">
    <property type="entry name" value="Subtilisin-like"/>
    <property type="match status" value="1"/>
</dbReference>
<dbReference type="InterPro" id="IPR023828">
    <property type="entry name" value="Peptidase_S8_Ser-AS"/>
</dbReference>
<keyword evidence="5 11" id="KW-0732">Signal</keyword>
<dbReference type="InterPro" id="IPR000209">
    <property type="entry name" value="Peptidase_S8/S53_dom"/>
</dbReference>
<evidence type="ECO:0000256" key="6">
    <source>
        <dbReference type="ARBA" id="ARBA00022801"/>
    </source>
</evidence>